<organism evidence="1 2">
    <name type="scientific">Eisenbergiella tayi</name>
    <dbReference type="NCBI Taxonomy" id="1432052"/>
    <lineage>
        <taxon>Bacteria</taxon>
        <taxon>Bacillati</taxon>
        <taxon>Bacillota</taxon>
        <taxon>Clostridia</taxon>
        <taxon>Lachnospirales</taxon>
        <taxon>Lachnospiraceae</taxon>
        <taxon>Eisenbergiella</taxon>
    </lineage>
</organism>
<reference evidence="1 2" key="1">
    <citation type="submission" date="2016-07" db="EMBL/GenBank/DDBJ databases">
        <title>Characterization of isolates of Eisenbergiella tayi derived from blood cultures, using whole genome sequencing.</title>
        <authorList>
            <person name="Burdz T."/>
            <person name="Wiebe D."/>
            <person name="Huynh C."/>
            <person name="Bernard K."/>
        </authorList>
    </citation>
    <scope>NUCLEOTIDE SEQUENCE [LARGE SCALE GENOMIC DNA]</scope>
    <source>
        <strain evidence="1 2">NML 110608</strain>
    </source>
</reference>
<evidence type="ECO:0000313" key="2">
    <source>
        <dbReference type="Proteomes" id="UP000094067"/>
    </source>
</evidence>
<dbReference type="Proteomes" id="UP000094067">
    <property type="component" value="Unassembled WGS sequence"/>
</dbReference>
<sequence>MKRLWAAAFLLTAAIIITGSGYNRIKTRTSDMENGKIPPSSKEAVLNLETRGKNKIQAGNRETMNRLAVTENGSIIFAMEKGPSENQEDFEEWYITSPYKNKQLVNVSDLYPFLEHYAAWDYLNRAENVEFRDSGLAVEESFTDSGTVRFLIGQKNKNGNYYVKEERTGRLYEIDGTQAEAMTGLRPYDFIMGIANLVYLTTVDKLEIRTKETAAVFLVETDEDRNQVFIKEGQVLEEDGFKKMYSSIISIVAAKEAEDSTASGQPALQLSFSRNTDKLKNTQISYIPYNEEYYLIIKDGQSDFLAEKSAVDDVIAVIDEYCR</sequence>
<comment type="caution">
    <text evidence="1">The sequence shown here is derived from an EMBL/GenBank/DDBJ whole genome shotgun (WGS) entry which is preliminary data.</text>
</comment>
<proteinExistence type="predicted"/>
<dbReference type="RefSeq" id="WP_069152268.1">
    <property type="nucleotide sequence ID" value="NZ_MCGH01000002.1"/>
</dbReference>
<accession>A0A1E3ABV4</accession>
<protein>
    <recommendedName>
        <fullName evidence="3">DUF4340 domain-containing protein</fullName>
    </recommendedName>
</protein>
<dbReference type="AlphaFoldDB" id="A0A1E3ABV4"/>
<evidence type="ECO:0000313" key="1">
    <source>
        <dbReference type="EMBL" id="ODM06254.1"/>
    </source>
</evidence>
<name>A0A1E3ABV4_9FIRM</name>
<evidence type="ECO:0008006" key="3">
    <source>
        <dbReference type="Google" id="ProtNLM"/>
    </source>
</evidence>
<dbReference type="EMBL" id="MCGH01000002">
    <property type="protein sequence ID" value="ODM06254.1"/>
    <property type="molecule type" value="Genomic_DNA"/>
</dbReference>
<gene>
    <name evidence="1" type="ORF">BEI61_02143</name>
</gene>